<dbReference type="Proteomes" id="UP000193648">
    <property type="component" value="Unassembled WGS sequence"/>
</dbReference>
<sequence>MPKDECTSPTTFSRSSSFESTHAPTLPPIPAPSSFSQSLDNRPGVMIIGAGLGGLLLGALLERIGIRYHIFERASKLRPLGATMTLSSPILPVFEQLGLLDEIIKFSYPCPQIDIYDADLSSLGSYKFHAMERLTGYPIRLFARPRLHELLLRQIPPHKISLGKKVLKIDYAAMEKDKDSSAIIHCSDNTSYQWDMVVGADGAYSGVRQSMYRHMNGQEKLPKQDQKSLLAGHITILGVTRPMDPEKYTQLKNTTSATVSQTVYPDRTGCHVASLPGNQISWAICVQLTPQEAKDQQFRNSEWVSDVNDAFIRRFRDRPCVWGGTMGDIIDATPRELISKVYLEEKMFKTWYYKRTALLGDACHKTKKERFLRRILLGCVPQWVYDREFNKWLKYRPQLSWLPLIEKRGTGERLPVYSSWKFLLQQRQLELEQQVLEKLKQQRLQQEREQKQEQEQVIHRQWW</sequence>
<feature type="compositionally biased region" description="Low complexity" evidence="6">
    <location>
        <begin position="7"/>
        <end position="21"/>
    </location>
</feature>
<organism evidence="9 10">
    <name type="scientific">Lobosporangium transversale</name>
    <dbReference type="NCBI Taxonomy" id="64571"/>
    <lineage>
        <taxon>Eukaryota</taxon>
        <taxon>Fungi</taxon>
        <taxon>Fungi incertae sedis</taxon>
        <taxon>Mucoromycota</taxon>
        <taxon>Mortierellomycotina</taxon>
        <taxon>Mortierellomycetes</taxon>
        <taxon>Mortierellales</taxon>
        <taxon>Mortierellaceae</taxon>
        <taxon>Lobosporangium</taxon>
    </lineage>
</organism>
<feature type="region of interest" description="Disordered" evidence="6">
    <location>
        <begin position="1"/>
        <end position="24"/>
    </location>
</feature>
<dbReference type="Pfam" id="PF01494">
    <property type="entry name" value="FAD_binding_3"/>
    <property type="match status" value="1"/>
</dbReference>
<dbReference type="GeneID" id="33569850"/>
<gene>
    <name evidence="9" type="ORF">BCR41DRAFT_388478</name>
</gene>
<evidence type="ECO:0000256" key="6">
    <source>
        <dbReference type="SAM" id="MobiDB-lite"/>
    </source>
</evidence>
<proteinExistence type="inferred from homology"/>
<dbReference type="PRINTS" id="PR00420">
    <property type="entry name" value="RNGMNOXGNASE"/>
</dbReference>
<dbReference type="InterPro" id="IPR002938">
    <property type="entry name" value="FAD-bd"/>
</dbReference>
<dbReference type="PANTHER" id="PTHR47356:SF2">
    <property type="entry name" value="FAD-BINDING DOMAIN-CONTAINING PROTEIN-RELATED"/>
    <property type="match status" value="1"/>
</dbReference>
<feature type="coiled-coil region" evidence="5">
    <location>
        <begin position="429"/>
        <end position="461"/>
    </location>
</feature>
<name>A0A1Y2GG90_9FUNG</name>
<dbReference type="RefSeq" id="XP_021878529.1">
    <property type="nucleotide sequence ID" value="XM_022028007.1"/>
</dbReference>
<evidence type="ECO:0000256" key="5">
    <source>
        <dbReference type="SAM" id="Coils"/>
    </source>
</evidence>
<keyword evidence="2" id="KW-0285">Flavoprotein</keyword>
<keyword evidence="7" id="KW-0812">Transmembrane</keyword>
<keyword evidence="10" id="KW-1185">Reference proteome</keyword>
<dbReference type="Gene3D" id="3.50.50.60">
    <property type="entry name" value="FAD/NAD(P)-binding domain"/>
    <property type="match status" value="1"/>
</dbReference>
<keyword evidence="7" id="KW-1133">Transmembrane helix</keyword>
<reference evidence="9 10" key="1">
    <citation type="submission" date="2016-07" db="EMBL/GenBank/DDBJ databases">
        <title>Pervasive Adenine N6-methylation of Active Genes in Fungi.</title>
        <authorList>
            <consortium name="DOE Joint Genome Institute"/>
            <person name="Mondo S.J."/>
            <person name="Dannebaum R.O."/>
            <person name="Kuo R.C."/>
            <person name="Labutti K."/>
            <person name="Haridas S."/>
            <person name="Kuo A."/>
            <person name="Salamov A."/>
            <person name="Ahrendt S.R."/>
            <person name="Lipzen A."/>
            <person name="Sullivan W."/>
            <person name="Andreopoulos W.B."/>
            <person name="Clum A."/>
            <person name="Lindquist E."/>
            <person name="Daum C."/>
            <person name="Ramamoorthy G.K."/>
            <person name="Gryganskyi A."/>
            <person name="Culley D."/>
            <person name="Magnuson J.K."/>
            <person name="James T.Y."/>
            <person name="O'Malley M.A."/>
            <person name="Stajich J.E."/>
            <person name="Spatafora J.W."/>
            <person name="Visel A."/>
            <person name="Grigoriev I.V."/>
        </authorList>
    </citation>
    <scope>NUCLEOTIDE SEQUENCE [LARGE SCALE GENOMIC DNA]</scope>
    <source>
        <strain evidence="9 10">NRRL 3116</strain>
    </source>
</reference>
<evidence type="ECO:0000256" key="1">
    <source>
        <dbReference type="ARBA" id="ARBA00007992"/>
    </source>
</evidence>
<evidence type="ECO:0000259" key="8">
    <source>
        <dbReference type="Pfam" id="PF01494"/>
    </source>
</evidence>
<accession>A0A1Y2GG90</accession>
<dbReference type="InterPro" id="IPR036188">
    <property type="entry name" value="FAD/NAD-bd_sf"/>
</dbReference>
<feature type="transmembrane region" description="Helical" evidence="7">
    <location>
        <begin position="43"/>
        <end position="61"/>
    </location>
</feature>
<dbReference type="InterPro" id="IPR050562">
    <property type="entry name" value="FAD_mOase_fung"/>
</dbReference>
<comment type="similarity">
    <text evidence="1">Belongs to the paxM FAD-dependent monooxygenase family.</text>
</comment>
<evidence type="ECO:0000313" key="10">
    <source>
        <dbReference type="Proteomes" id="UP000193648"/>
    </source>
</evidence>
<dbReference type="InParanoid" id="A0A1Y2GG90"/>
<dbReference type="SUPFAM" id="SSF51905">
    <property type="entry name" value="FAD/NAD(P)-binding domain"/>
    <property type="match status" value="1"/>
</dbReference>
<evidence type="ECO:0000256" key="4">
    <source>
        <dbReference type="ARBA" id="ARBA00023002"/>
    </source>
</evidence>
<evidence type="ECO:0000256" key="3">
    <source>
        <dbReference type="ARBA" id="ARBA00022827"/>
    </source>
</evidence>
<keyword evidence="5" id="KW-0175">Coiled coil</keyword>
<evidence type="ECO:0000256" key="2">
    <source>
        <dbReference type="ARBA" id="ARBA00022630"/>
    </source>
</evidence>
<protein>
    <recommendedName>
        <fullName evidence="8">FAD-binding domain-containing protein</fullName>
    </recommendedName>
</protein>
<keyword evidence="7" id="KW-0472">Membrane</keyword>
<dbReference type="PANTHER" id="PTHR47356">
    <property type="entry name" value="FAD-DEPENDENT MONOOXYGENASE ASQG-RELATED"/>
    <property type="match status" value="1"/>
</dbReference>
<comment type="caution">
    <text evidence="9">The sequence shown here is derived from an EMBL/GenBank/DDBJ whole genome shotgun (WGS) entry which is preliminary data.</text>
</comment>
<dbReference type="AlphaFoldDB" id="A0A1Y2GG90"/>
<feature type="domain" description="FAD-binding" evidence="8">
    <location>
        <begin position="45"/>
        <end position="365"/>
    </location>
</feature>
<dbReference type="GO" id="GO:0071949">
    <property type="term" value="F:FAD binding"/>
    <property type="evidence" value="ECO:0007669"/>
    <property type="project" value="InterPro"/>
</dbReference>
<evidence type="ECO:0000313" key="9">
    <source>
        <dbReference type="EMBL" id="ORZ08746.1"/>
    </source>
</evidence>
<dbReference type="EMBL" id="MCFF01000036">
    <property type="protein sequence ID" value="ORZ08746.1"/>
    <property type="molecule type" value="Genomic_DNA"/>
</dbReference>
<keyword evidence="4" id="KW-0560">Oxidoreductase</keyword>
<keyword evidence="3" id="KW-0274">FAD</keyword>
<dbReference type="GO" id="GO:0004497">
    <property type="term" value="F:monooxygenase activity"/>
    <property type="evidence" value="ECO:0007669"/>
    <property type="project" value="InterPro"/>
</dbReference>
<evidence type="ECO:0000256" key="7">
    <source>
        <dbReference type="SAM" id="Phobius"/>
    </source>
</evidence>
<dbReference type="OrthoDB" id="655030at2759"/>